<feature type="region of interest" description="Disordered" evidence="1">
    <location>
        <begin position="1"/>
        <end position="99"/>
    </location>
</feature>
<feature type="compositionally biased region" description="Acidic residues" evidence="1">
    <location>
        <begin position="356"/>
        <end position="369"/>
    </location>
</feature>
<comment type="caution">
    <text evidence="2">The sequence shown here is derived from an EMBL/GenBank/DDBJ whole genome shotgun (WGS) entry which is preliminary data.</text>
</comment>
<organism evidence="2 3">
    <name type="scientific">Sporothrix epigloea</name>
    <dbReference type="NCBI Taxonomy" id="1892477"/>
    <lineage>
        <taxon>Eukaryota</taxon>
        <taxon>Fungi</taxon>
        <taxon>Dikarya</taxon>
        <taxon>Ascomycota</taxon>
        <taxon>Pezizomycotina</taxon>
        <taxon>Sordariomycetes</taxon>
        <taxon>Sordariomycetidae</taxon>
        <taxon>Ophiostomatales</taxon>
        <taxon>Ophiostomataceae</taxon>
        <taxon>Sporothrix</taxon>
    </lineage>
</organism>
<evidence type="ECO:0008006" key="4">
    <source>
        <dbReference type="Google" id="ProtNLM"/>
    </source>
</evidence>
<proteinExistence type="predicted"/>
<reference evidence="2 3" key="1">
    <citation type="submission" date="2024-01" db="EMBL/GenBank/DDBJ databases">
        <authorList>
            <person name="Allen C."/>
            <person name="Tagirdzhanova G."/>
        </authorList>
    </citation>
    <scope>NUCLEOTIDE SEQUENCE [LARGE SCALE GENOMIC DNA]</scope>
    <source>
        <strain evidence="2 3">CBS 119000</strain>
    </source>
</reference>
<evidence type="ECO:0000313" key="2">
    <source>
        <dbReference type="EMBL" id="CAK7266420.1"/>
    </source>
</evidence>
<gene>
    <name evidence="2" type="ORF">SEPCBS119000_002020</name>
</gene>
<feature type="region of interest" description="Disordered" evidence="1">
    <location>
        <begin position="271"/>
        <end position="369"/>
    </location>
</feature>
<keyword evidence="3" id="KW-1185">Reference proteome</keyword>
<sequence length="369" mass="40801">MHAFGRLGEGDEGQELSNRLTGEHMSRFAQRHDKTDNANIRARLPRTSRDLGDLDDDDYGYHGRAVSEFLPSVPHPPSAPPSPPYLQPEPSANSQRDQQNQNLLPRLLRSQHVPYYEPHQKSSKRGQYSRQPPPSFRRADPSYEDDWPIAPSEFHVNGISRTRATVVDSPESTVGRLAGRFNSDTRSSPLHRPMAQLTPGLGGGMAGVLAGPLSPSGSMPRMSPHSTMPLPTAQPKIATIPIASVVPRIPELPAMRRYGVDMDPYMSRQPLQRGRSFEQDPIAETTRGAARYEETGKLKFGPGGLHSSRQQSHRSRSRPMESSARRTSKVPQSELAGLTGPGSGMDRVREWREYIGDESSDQDSASDTE</sequence>
<dbReference type="Proteomes" id="UP001642502">
    <property type="component" value="Unassembled WGS sequence"/>
</dbReference>
<feature type="compositionally biased region" description="Basic and acidic residues" evidence="1">
    <location>
        <begin position="21"/>
        <end position="36"/>
    </location>
</feature>
<dbReference type="EMBL" id="CAWUON010000018">
    <property type="protein sequence ID" value="CAK7266420.1"/>
    <property type="molecule type" value="Genomic_DNA"/>
</dbReference>
<evidence type="ECO:0000256" key="1">
    <source>
        <dbReference type="SAM" id="MobiDB-lite"/>
    </source>
</evidence>
<feature type="compositionally biased region" description="Low complexity" evidence="1">
    <location>
        <begin position="88"/>
        <end position="99"/>
    </location>
</feature>
<feature type="compositionally biased region" description="Pro residues" evidence="1">
    <location>
        <begin position="73"/>
        <end position="87"/>
    </location>
</feature>
<feature type="region of interest" description="Disordered" evidence="1">
    <location>
        <begin position="116"/>
        <end position="144"/>
    </location>
</feature>
<protein>
    <recommendedName>
        <fullName evidence="4">Spindle poison sensitivity protein</fullName>
    </recommendedName>
</protein>
<name>A0ABP0DDW5_9PEZI</name>
<accession>A0ABP0DDW5</accession>
<evidence type="ECO:0000313" key="3">
    <source>
        <dbReference type="Proteomes" id="UP001642502"/>
    </source>
</evidence>
<feature type="compositionally biased region" description="Basic and acidic residues" evidence="1">
    <location>
        <begin position="346"/>
        <end position="355"/>
    </location>
</feature>